<accession>A0A917F7T1</accession>
<dbReference type="EMBL" id="BMCT01000001">
    <property type="protein sequence ID" value="GGF56377.1"/>
    <property type="molecule type" value="Genomic_DNA"/>
</dbReference>
<dbReference type="Proteomes" id="UP000606044">
    <property type="component" value="Unassembled WGS sequence"/>
</dbReference>
<reference evidence="1" key="1">
    <citation type="journal article" date="2014" name="Int. J. Syst. Evol. Microbiol.">
        <title>Complete genome sequence of Corynebacterium casei LMG S-19264T (=DSM 44701T), isolated from a smear-ripened cheese.</title>
        <authorList>
            <consortium name="US DOE Joint Genome Institute (JGI-PGF)"/>
            <person name="Walter F."/>
            <person name="Albersmeier A."/>
            <person name="Kalinowski J."/>
            <person name="Ruckert C."/>
        </authorList>
    </citation>
    <scope>NUCLEOTIDE SEQUENCE</scope>
    <source>
        <strain evidence="1">CCM 7897</strain>
    </source>
</reference>
<proteinExistence type="predicted"/>
<reference evidence="1" key="2">
    <citation type="submission" date="2020-09" db="EMBL/GenBank/DDBJ databases">
        <authorList>
            <person name="Sun Q."/>
            <person name="Sedlacek I."/>
        </authorList>
    </citation>
    <scope>NUCLEOTIDE SEQUENCE</scope>
    <source>
        <strain evidence="1">CCM 7897</strain>
    </source>
</reference>
<evidence type="ECO:0000313" key="1">
    <source>
        <dbReference type="EMBL" id="GGF56377.1"/>
    </source>
</evidence>
<organism evidence="1 2">
    <name type="scientific">Azorhizobium oxalatiphilum</name>
    <dbReference type="NCBI Taxonomy" id="980631"/>
    <lineage>
        <taxon>Bacteria</taxon>
        <taxon>Pseudomonadati</taxon>
        <taxon>Pseudomonadota</taxon>
        <taxon>Alphaproteobacteria</taxon>
        <taxon>Hyphomicrobiales</taxon>
        <taxon>Xanthobacteraceae</taxon>
        <taxon>Azorhizobium</taxon>
    </lineage>
</organism>
<gene>
    <name evidence="1" type="ORF">GCM10007301_15020</name>
</gene>
<dbReference type="AlphaFoldDB" id="A0A917F7T1"/>
<dbReference type="RefSeq" id="WP_188576784.1">
    <property type="nucleotide sequence ID" value="NZ_BMCT01000001.1"/>
</dbReference>
<keyword evidence="2" id="KW-1185">Reference proteome</keyword>
<comment type="caution">
    <text evidence="1">The sequence shown here is derived from an EMBL/GenBank/DDBJ whole genome shotgun (WGS) entry which is preliminary data.</text>
</comment>
<name>A0A917F7T1_9HYPH</name>
<sequence length="95" mass="10573">MTSFHGIERAFLLIALDNGGINRDRSAEQVKAEIATFLAKEPPEMLADIDAWLAGLTTDQLEQVCCGEVTDQAQLIQQSPPFTNDLLNRYFDEVC</sequence>
<protein>
    <submittedName>
        <fullName evidence="1">Uncharacterized protein</fullName>
    </submittedName>
</protein>
<evidence type="ECO:0000313" key="2">
    <source>
        <dbReference type="Proteomes" id="UP000606044"/>
    </source>
</evidence>